<dbReference type="SUPFAM" id="SSF47819">
    <property type="entry name" value="HRDC-like"/>
    <property type="match status" value="1"/>
</dbReference>
<comment type="subcellular location">
    <subcellularLocation>
        <location evidence="1">Nucleus</location>
    </subcellularLocation>
</comment>
<dbReference type="EMBL" id="CP051140">
    <property type="protein sequence ID" value="QIW97652.1"/>
    <property type="molecule type" value="Genomic_DNA"/>
</dbReference>
<keyword evidence="2" id="KW-0539">Nucleus</keyword>
<evidence type="ECO:0008006" key="6">
    <source>
        <dbReference type="Google" id="ProtNLM"/>
    </source>
</evidence>
<proteinExistence type="predicted"/>
<protein>
    <recommendedName>
        <fullName evidence="6">DNA-directed RNA polymerase III subunit RPC9</fullName>
    </recommendedName>
</protein>
<organism evidence="4 5">
    <name type="scientific">Peltaster fructicola</name>
    <dbReference type="NCBI Taxonomy" id="286661"/>
    <lineage>
        <taxon>Eukaryota</taxon>
        <taxon>Fungi</taxon>
        <taxon>Dikarya</taxon>
        <taxon>Ascomycota</taxon>
        <taxon>Pezizomycotina</taxon>
        <taxon>Dothideomycetes</taxon>
        <taxon>Dothideomycetes incertae sedis</taxon>
        <taxon>Peltaster</taxon>
    </lineage>
</organism>
<dbReference type="Gene3D" id="1.20.1250.40">
    <property type="match status" value="1"/>
</dbReference>
<dbReference type="Pfam" id="PF03874">
    <property type="entry name" value="RNA_pol_Rpb4"/>
    <property type="match status" value="1"/>
</dbReference>
<name>A0A6H0XSG0_9PEZI</name>
<dbReference type="AlphaFoldDB" id="A0A6H0XSG0"/>
<dbReference type="InterPro" id="IPR010997">
    <property type="entry name" value="HRDC-like_sf"/>
</dbReference>
<reference evidence="4 5" key="1">
    <citation type="journal article" date="2016" name="Sci. Rep.">
        <title>Peltaster fructicola genome reveals evolution from an invasive phytopathogen to an ectophytic parasite.</title>
        <authorList>
            <person name="Xu C."/>
            <person name="Chen H."/>
            <person name="Gleason M.L."/>
            <person name="Xu J.R."/>
            <person name="Liu H."/>
            <person name="Zhang R."/>
            <person name="Sun G."/>
        </authorList>
    </citation>
    <scope>NUCLEOTIDE SEQUENCE [LARGE SCALE GENOMIC DNA]</scope>
    <source>
        <strain evidence="4 5">LNHT1506</strain>
    </source>
</reference>
<gene>
    <name evidence="4" type="ORF">AMS68_003170</name>
</gene>
<evidence type="ECO:0000256" key="1">
    <source>
        <dbReference type="ARBA" id="ARBA00004123"/>
    </source>
</evidence>
<dbReference type="InterPro" id="IPR005574">
    <property type="entry name" value="Rpb4/RPC9"/>
</dbReference>
<evidence type="ECO:0000313" key="4">
    <source>
        <dbReference type="EMBL" id="QIW97652.1"/>
    </source>
</evidence>
<accession>A0A6H0XSG0</accession>
<dbReference type="GO" id="GO:0000166">
    <property type="term" value="F:nucleotide binding"/>
    <property type="evidence" value="ECO:0007669"/>
    <property type="project" value="InterPro"/>
</dbReference>
<dbReference type="GO" id="GO:0030880">
    <property type="term" value="C:RNA polymerase complex"/>
    <property type="evidence" value="ECO:0007669"/>
    <property type="project" value="InterPro"/>
</dbReference>
<dbReference type="Proteomes" id="UP000503462">
    <property type="component" value="Chromosome 2"/>
</dbReference>
<evidence type="ECO:0000256" key="2">
    <source>
        <dbReference type="ARBA" id="ARBA00023242"/>
    </source>
</evidence>
<dbReference type="OrthoDB" id="1746530at2759"/>
<dbReference type="InterPro" id="IPR038324">
    <property type="entry name" value="Rpb4/RPC9_sf"/>
</dbReference>
<sequence>MPTILDAGTVQLSNADVLQWVRAKREQHRREDAADEAAGRPKTKRPSKFMNSLRKHERELTDKKYAYAANPGAYEGTQRGKAIKLFIERCDEAICYPLESQYSSKGISMKQLKATLGKVYEKKTFTTSELMMIQNLAPENVSMLEMVVEGWEHRFSVDEMEKILQVINEVFRCGDKLPELEADAKVS</sequence>
<dbReference type="GO" id="GO:0005634">
    <property type="term" value="C:nucleus"/>
    <property type="evidence" value="ECO:0007669"/>
    <property type="project" value="UniProtKB-SubCell"/>
</dbReference>
<evidence type="ECO:0000256" key="3">
    <source>
        <dbReference type="SAM" id="MobiDB-lite"/>
    </source>
</evidence>
<evidence type="ECO:0000313" key="5">
    <source>
        <dbReference type="Proteomes" id="UP000503462"/>
    </source>
</evidence>
<dbReference type="GO" id="GO:0006352">
    <property type="term" value="P:DNA-templated transcription initiation"/>
    <property type="evidence" value="ECO:0007669"/>
    <property type="project" value="InterPro"/>
</dbReference>
<keyword evidence="5" id="KW-1185">Reference proteome</keyword>
<feature type="region of interest" description="Disordered" evidence="3">
    <location>
        <begin position="25"/>
        <end position="49"/>
    </location>
</feature>